<dbReference type="Pfam" id="PF10994">
    <property type="entry name" value="DUF2817"/>
    <property type="match status" value="1"/>
</dbReference>
<dbReference type="EMBL" id="CP036261">
    <property type="protein sequence ID" value="QDS86380.1"/>
    <property type="molecule type" value="Genomic_DNA"/>
</dbReference>
<evidence type="ECO:0008006" key="3">
    <source>
        <dbReference type="Google" id="ProtNLM"/>
    </source>
</evidence>
<organism evidence="1 2">
    <name type="scientific">Rosistilla ulvae</name>
    <dbReference type="NCBI Taxonomy" id="1930277"/>
    <lineage>
        <taxon>Bacteria</taxon>
        <taxon>Pseudomonadati</taxon>
        <taxon>Planctomycetota</taxon>
        <taxon>Planctomycetia</taxon>
        <taxon>Pirellulales</taxon>
        <taxon>Pirellulaceae</taxon>
        <taxon>Rosistilla</taxon>
    </lineage>
</organism>
<dbReference type="KEGG" id="ruv:EC9_05420"/>
<dbReference type="AlphaFoldDB" id="A0A517LUT3"/>
<name>A0A517LUT3_9BACT</name>
<protein>
    <recommendedName>
        <fullName evidence="3">Succinylglutamate desuccinylase / Aspartoacylase family protein</fullName>
    </recommendedName>
</protein>
<dbReference type="OrthoDB" id="4014363at2"/>
<reference evidence="1 2" key="1">
    <citation type="submission" date="2019-02" db="EMBL/GenBank/DDBJ databases">
        <title>Deep-cultivation of Planctomycetes and their phenomic and genomic characterization uncovers novel biology.</title>
        <authorList>
            <person name="Wiegand S."/>
            <person name="Jogler M."/>
            <person name="Boedeker C."/>
            <person name="Pinto D."/>
            <person name="Vollmers J."/>
            <person name="Rivas-Marin E."/>
            <person name="Kohn T."/>
            <person name="Peeters S.H."/>
            <person name="Heuer A."/>
            <person name="Rast P."/>
            <person name="Oberbeckmann S."/>
            <person name="Bunk B."/>
            <person name="Jeske O."/>
            <person name="Meyerdierks A."/>
            <person name="Storesund J.E."/>
            <person name="Kallscheuer N."/>
            <person name="Luecker S."/>
            <person name="Lage O.M."/>
            <person name="Pohl T."/>
            <person name="Merkel B.J."/>
            <person name="Hornburger P."/>
            <person name="Mueller R.-W."/>
            <person name="Bruemmer F."/>
            <person name="Labrenz M."/>
            <person name="Spormann A.M."/>
            <person name="Op den Camp H."/>
            <person name="Overmann J."/>
            <person name="Amann R."/>
            <person name="Jetten M.S.M."/>
            <person name="Mascher T."/>
            <person name="Medema M.H."/>
            <person name="Devos D.P."/>
            <person name="Kaster A.-K."/>
            <person name="Ovreas L."/>
            <person name="Rohde M."/>
            <person name="Galperin M.Y."/>
            <person name="Jogler C."/>
        </authorList>
    </citation>
    <scope>NUCLEOTIDE SEQUENCE [LARGE SCALE GENOMIC DNA]</scope>
    <source>
        <strain evidence="1 2">EC9</strain>
    </source>
</reference>
<keyword evidence="2" id="KW-1185">Reference proteome</keyword>
<dbReference type="Gene3D" id="3.40.630.10">
    <property type="entry name" value="Zn peptidases"/>
    <property type="match status" value="1"/>
</dbReference>
<sequence>MAEDYFSSSYMQSRERFRIAADAIGASCDSYQVSGAGEGGLTIDVATLGPADAPAVVVSSGVHGVEGFFGSAVLLAMLDRFRQQPPDRGLRFVLIHAINPFGFDQLRRFDEANIDVNRNFLIAPQTYKGSPVRYGALDRFLNPASPATRWEVPFQMQAMALIARHGMPTLKSAVAGGQYEYPSGLFFGGSQPAASMVVVRDHCARWIGDAPSVVHIDLHSGLGRFAECQLMPVVSDAAPASAFIDAFPDRSLEFEATHQRTAYSVRGGMGQWFVDRFGDRPYRFALAEFGTYGPLRVLAALRRENRYHFQGPRDTEAQRRAKAELLECFCPRSAAWRRRVIDASLSIVDQASRWSQRL</sequence>
<gene>
    <name evidence="1" type="ORF">EC9_05420</name>
</gene>
<dbReference type="InterPro" id="IPR021259">
    <property type="entry name" value="DUF2817"/>
</dbReference>
<dbReference type="CDD" id="cd06233">
    <property type="entry name" value="M14-like"/>
    <property type="match status" value="1"/>
</dbReference>
<dbReference type="SUPFAM" id="SSF53187">
    <property type="entry name" value="Zn-dependent exopeptidases"/>
    <property type="match status" value="1"/>
</dbReference>
<dbReference type="RefSeq" id="WP_145342107.1">
    <property type="nucleotide sequence ID" value="NZ_CP036261.1"/>
</dbReference>
<evidence type="ECO:0000313" key="1">
    <source>
        <dbReference type="EMBL" id="QDS86380.1"/>
    </source>
</evidence>
<evidence type="ECO:0000313" key="2">
    <source>
        <dbReference type="Proteomes" id="UP000319557"/>
    </source>
</evidence>
<dbReference type="Proteomes" id="UP000319557">
    <property type="component" value="Chromosome"/>
</dbReference>
<accession>A0A517LUT3</accession>
<proteinExistence type="predicted"/>